<dbReference type="EMBL" id="APPV01000010">
    <property type="protein sequence ID" value="ENV60453.1"/>
    <property type="molecule type" value="Genomic_DNA"/>
</dbReference>
<proteinExistence type="predicted"/>
<evidence type="ECO:0000313" key="2">
    <source>
        <dbReference type="Proteomes" id="UP000018433"/>
    </source>
</evidence>
<organism evidence="1 2">
    <name type="scientific">Acinetobacter soli NIPH 2899</name>
    <dbReference type="NCBI Taxonomy" id="1217677"/>
    <lineage>
        <taxon>Bacteria</taxon>
        <taxon>Pseudomonadati</taxon>
        <taxon>Pseudomonadota</taxon>
        <taxon>Gammaproteobacteria</taxon>
        <taxon>Moraxellales</taxon>
        <taxon>Moraxellaceae</taxon>
        <taxon>Acinetobacter</taxon>
    </lineage>
</organism>
<reference evidence="1 2" key="1">
    <citation type="submission" date="2013-02" db="EMBL/GenBank/DDBJ databases">
        <title>The Genome Sequence of Acinetobacter soli NIPH 2899.</title>
        <authorList>
            <consortium name="The Broad Institute Genome Sequencing Platform"/>
            <consortium name="The Broad Institute Genome Sequencing Center for Infectious Disease"/>
            <person name="Cerqueira G."/>
            <person name="Feldgarden M."/>
            <person name="Courvalin P."/>
            <person name="Perichon B."/>
            <person name="Grillot-Courvalin C."/>
            <person name="Clermont D."/>
            <person name="Rocha E."/>
            <person name="Yoon E.-J."/>
            <person name="Nemec A."/>
            <person name="Walker B."/>
            <person name="Young S.K."/>
            <person name="Zeng Q."/>
            <person name="Gargeya S."/>
            <person name="Fitzgerald M."/>
            <person name="Haas B."/>
            <person name="Abouelleil A."/>
            <person name="Alvarado L."/>
            <person name="Arachchi H.M."/>
            <person name="Berlin A.M."/>
            <person name="Chapman S.B."/>
            <person name="Dewar J."/>
            <person name="Goldberg J."/>
            <person name="Griggs A."/>
            <person name="Gujja S."/>
            <person name="Hansen M."/>
            <person name="Howarth C."/>
            <person name="Imamovic A."/>
            <person name="Larimer J."/>
            <person name="McCowan C."/>
            <person name="Murphy C."/>
            <person name="Neiman D."/>
            <person name="Pearson M."/>
            <person name="Priest M."/>
            <person name="Roberts A."/>
            <person name="Saif S."/>
            <person name="Shea T."/>
            <person name="Sisk P."/>
            <person name="Sykes S."/>
            <person name="Wortman J."/>
            <person name="Nusbaum C."/>
            <person name="Birren B."/>
        </authorList>
    </citation>
    <scope>NUCLEOTIDE SEQUENCE [LARGE SCALE GENOMIC DNA]</scope>
    <source>
        <strain evidence="1 2">NIPH 2899</strain>
    </source>
</reference>
<protein>
    <submittedName>
        <fullName evidence="1">Uncharacterized protein</fullName>
    </submittedName>
</protein>
<evidence type="ECO:0000313" key="1">
    <source>
        <dbReference type="EMBL" id="ENV60453.1"/>
    </source>
</evidence>
<name>A0ABN0JXU5_9GAMM</name>
<accession>A0ABN0JXU5</accession>
<comment type="caution">
    <text evidence="1">The sequence shown here is derived from an EMBL/GenBank/DDBJ whole genome shotgun (WGS) entry which is preliminary data.</text>
</comment>
<keyword evidence="2" id="KW-1185">Reference proteome</keyword>
<sequence length="42" mass="5195">MHTLNKVCRYFAFVRPENQSFYSKTERFRPKMIDLNFATPFY</sequence>
<dbReference type="Proteomes" id="UP000018433">
    <property type="component" value="Unassembled WGS sequence"/>
</dbReference>
<gene>
    <name evidence="1" type="ORF">F950_01680</name>
</gene>